<keyword evidence="2" id="KW-1185">Reference proteome</keyword>
<gene>
    <name evidence="1" type="ORF">CLUMA_CG018750</name>
</gene>
<dbReference type="AlphaFoldDB" id="A0A1J1J065"/>
<sequence>MAQTTITISTITTAVEAAHRREDSQQSNLKMSTYKVTQYFNSASSFSSFKITSSHAEKMSLT</sequence>
<dbReference type="EMBL" id="CVRI01000065">
    <property type="protein sequence ID" value="CRL05720.1"/>
    <property type="molecule type" value="Genomic_DNA"/>
</dbReference>
<evidence type="ECO:0000313" key="1">
    <source>
        <dbReference type="EMBL" id="CRL05720.1"/>
    </source>
</evidence>
<organism evidence="1 2">
    <name type="scientific">Clunio marinus</name>
    <dbReference type="NCBI Taxonomy" id="568069"/>
    <lineage>
        <taxon>Eukaryota</taxon>
        <taxon>Metazoa</taxon>
        <taxon>Ecdysozoa</taxon>
        <taxon>Arthropoda</taxon>
        <taxon>Hexapoda</taxon>
        <taxon>Insecta</taxon>
        <taxon>Pterygota</taxon>
        <taxon>Neoptera</taxon>
        <taxon>Endopterygota</taxon>
        <taxon>Diptera</taxon>
        <taxon>Nematocera</taxon>
        <taxon>Chironomoidea</taxon>
        <taxon>Chironomidae</taxon>
        <taxon>Clunio</taxon>
    </lineage>
</organism>
<name>A0A1J1J065_9DIPT</name>
<accession>A0A1J1J065</accession>
<proteinExistence type="predicted"/>
<reference evidence="1 2" key="1">
    <citation type="submission" date="2015-04" db="EMBL/GenBank/DDBJ databases">
        <authorList>
            <person name="Syromyatnikov M.Y."/>
            <person name="Popov V.N."/>
        </authorList>
    </citation>
    <scope>NUCLEOTIDE SEQUENCE [LARGE SCALE GENOMIC DNA]</scope>
</reference>
<evidence type="ECO:0000313" key="2">
    <source>
        <dbReference type="Proteomes" id="UP000183832"/>
    </source>
</evidence>
<protein>
    <submittedName>
        <fullName evidence="1">CLUMA_CG018750, isoform A</fullName>
    </submittedName>
</protein>
<dbReference type="Proteomes" id="UP000183832">
    <property type="component" value="Unassembled WGS sequence"/>
</dbReference>